<accession>A0AAW2ZKE8</accession>
<name>A0AAW2ZKE8_9EUKA</name>
<evidence type="ECO:0000313" key="2">
    <source>
        <dbReference type="EMBL" id="KAL0489905.1"/>
    </source>
</evidence>
<reference evidence="2 3" key="1">
    <citation type="submission" date="2024-03" db="EMBL/GenBank/DDBJ databases">
        <title>The Acrasis kona genome and developmental transcriptomes reveal deep origins of eukaryotic multicellular pathways.</title>
        <authorList>
            <person name="Sheikh S."/>
            <person name="Fu C.-J."/>
            <person name="Brown M.W."/>
            <person name="Baldauf S.L."/>
        </authorList>
    </citation>
    <scope>NUCLEOTIDE SEQUENCE [LARGE SCALE GENOMIC DNA]</scope>
    <source>
        <strain evidence="2 3">ATCC MYA-3509</strain>
    </source>
</reference>
<comment type="caution">
    <text evidence="2">The sequence shown here is derived from an EMBL/GenBank/DDBJ whole genome shotgun (WGS) entry which is preliminary data.</text>
</comment>
<feature type="chain" id="PRO_5043957659" evidence="1">
    <location>
        <begin position="21"/>
        <end position="240"/>
    </location>
</feature>
<evidence type="ECO:0000256" key="1">
    <source>
        <dbReference type="SAM" id="SignalP"/>
    </source>
</evidence>
<keyword evidence="3" id="KW-1185">Reference proteome</keyword>
<dbReference type="EMBL" id="JAOPGA020001616">
    <property type="protein sequence ID" value="KAL0489905.1"/>
    <property type="molecule type" value="Genomic_DNA"/>
</dbReference>
<dbReference type="AlphaFoldDB" id="A0AAW2ZKE8"/>
<evidence type="ECO:0000313" key="3">
    <source>
        <dbReference type="Proteomes" id="UP001431209"/>
    </source>
</evidence>
<feature type="signal peptide" evidence="1">
    <location>
        <begin position="1"/>
        <end position="20"/>
    </location>
</feature>
<organism evidence="2 3">
    <name type="scientific">Acrasis kona</name>
    <dbReference type="NCBI Taxonomy" id="1008807"/>
    <lineage>
        <taxon>Eukaryota</taxon>
        <taxon>Discoba</taxon>
        <taxon>Heterolobosea</taxon>
        <taxon>Tetramitia</taxon>
        <taxon>Eutetramitia</taxon>
        <taxon>Acrasidae</taxon>
        <taxon>Acrasis</taxon>
    </lineage>
</organism>
<dbReference type="Proteomes" id="UP001431209">
    <property type="component" value="Unassembled WGS sequence"/>
</dbReference>
<proteinExistence type="predicted"/>
<sequence length="240" mass="28386">MRHIISLFLVAVTLFMAVQAKHGHHHKLHIGHLSHHHHHHHHGCLHHIKKHVIKHRLKNVIKFMKIAKKSTTSGCAKCPKARRYSKKALKHARKLARYAFALSRRNICHHMRHKIRSHAKKVVRKAKLVMKAVHKCCHKCVKGFSHVHFRKHGHKKGFDITYAFDSSDIDNFYTALREVEQAAFQVKSAKWKMWKMGYDVFERVVKNSVHRARRAILKLPKRYHKLGMRVVHKIKLLSRW</sequence>
<gene>
    <name evidence="2" type="ORF">AKO1_005425</name>
</gene>
<keyword evidence="1" id="KW-0732">Signal</keyword>
<protein>
    <submittedName>
        <fullName evidence="2">Ints6</fullName>
    </submittedName>
</protein>